<proteinExistence type="predicted"/>
<reference evidence="3" key="1">
    <citation type="submission" date="2022-11" db="UniProtKB">
        <authorList>
            <consortium name="WormBaseParasite"/>
        </authorList>
    </citation>
    <scope>IDENTIFICATION</scope>
</reference>
<organism evidence="2 3">
    <name type="scientific">Panagrolaimus superbus</name>
    <dbReference type="NCBI Taxonomy" id="310955"/>
    <lineage>
        <taxon>Eukaryota</taxon>
        <taxon>Metazoa</taxon>
        <taxon>Ecdysozoa</taxon>
        <taxon>Nematoda</taxon>
        <taxon>Chromadorea</taxon>
        <taxon>Rhabditida</taxon>
        <taxon>Tylenchina</taxon>
        <taxon>Panagrolaimomorpha</taxon>
        <taxon>Panagrolaimoidea</taxon>
        <taxon>Panagrolaimidae</taxon>
        <taxon>Panagrolaimus</taxon>
    </lineage>
</organism>
<evidence type="ECO:0000256" key="1">
    <source>
        <dbReference type="SAM" id="MobiDB-lite"/>
    </source>
</evidence>
<feature type="compositionally biased region" description="Low complexity" evidence="1">
    <location>
        <begin position="23"/>
        <end position="33"/>
    </location>
</feature>
<name>A0A914YBP0_9BILA</name>
<evidence type="ECO:0000313" key="3">
    <source>
        <dbReference type="WBParaSite" id="PSU_v2.g1762.t1"/>
    </source>
</evidence>
<feature type="region of interest" description="Disordered" evidence="1">
    <location>
        <begin position="1"/>
        <end position="55"/>
    </location>
</feature>
<dbReference type="WBParaSite" id="PSU_v2.g1762.t1">
    <property type="protein sequence ID" value="PSU_v2.g1762.t1"/>
    <property type="gene ID" value="PSU_v2.g1762"/>
</dbReference>
<protein>
    <submittedName>
        <fullName evidence="3">Uncharacterized protein</fullName>
    </submittedName>
</protein>
<dbReference type="AlphaFoldDB" id="A0A914YBP0"/>
<evidence type="ECO:0000313" key="2">
    <source>
        <dbReference type="Proteomes" id="UP000887577"/>
    </source>
</evidence>
<accession>A0A914YBP0</accession>
<sequence length="67" mass="7671">MLRPASMYDNVQPLPATLSSKHLLLQQQQQQQQHRGSPSNRSLRPPSHVPSLQDLSELRHGDIFFLN</sequence>
<keyword evidence="2" id="KW-1185">Reference proteome</keyword>
<dbReference type="Proteomes" id="UP000887577">
    <property type="component" value="Unplaced"/>
</dbReference>